<evidence type="ECO:0000313" key="2">
    <source>
        <dbReference type="EMBL" id="RYQ95289.1"/>
    </source>
</evidence>
<dbReference type="PANTHER" id="PTHR33067">
    <property type="entry name" value="RNA-DIRECTED DNA POLYMERASE-RELATED"/>
    <property type="match status" value="1"/>
</dbReference>
<feature type="compositionally biased region" description="Basic and acidic residues" evidence="1">
    <location>
        <begin position="47"/>
        <end position="71"/>
    </location>
</feature>
<accession>A0A444Y042</accession>
<feature type="region of interest" description="Disordered" evidence="1">
    <location>
        <begin position="47"/>
        <end position="73"/>
    </location>
</feature>
<dbReference type="PANTHER" id="PTHR33067:SF39">
    <property type="entry name" value="TRANSCRIPTION FACTOR INTERACTOR AND REGULATOR CCHC(ZN) FAMILY"/>
    <property type="match status" value="1"/>
</dbReference>
<evidence type="ECO:0000313" key="3">
    <source>
        <dbReference type="Proteomes" id="UP000289738"/>
    </source>
</evidence>
<proteinExistence type="predicted"/>
<dbReference type="AlphaFoldDB" id="A0A444Y042"/>
<sequence length="212" mass="24393">MEESYLHPIILGRPFLATGKALIDVEQGELILRIHDEQLTFQAFKPVHDSEQESKELKEEHIESPLKENRNEQQGQHLELFLMDKQEAQEKKQPMEFKEEPKPQELRGAASNGLHDTTLMGAPLEEEGRVVKKLPRGWRNKKILTEGFSPVAKVISAHHLPIPPHFPTIPSQLPQVFTIRKVLSLEHVEIIKESSGDCFTVRREDLRHYNPP</sequence>
<dbReference type="EMBL" id="SDMP01000018">
    <property type="protein sequence ID" value="RYQ95289.1"/>
    <property type="molecule type" value="Genomic_DNA"/>
</dbReference>
<protein>
    <submittedName>
        <fullName evidence="2">Uncharacterized protein</fullName>
    </submittedName>
</protein>
<dbReference type="Proteomes" id="UP000289738">
    <property type="component" value="Chromosome B08"/>
</dbReference>
<keyword evidence="3" id="KW-1185">Reference proteome</keyword>
<organism evidence="2 3">
    <name type="scientific">Arachis hypogaea</name>
    <name type="common">Peanut</name>
    <dbReference type="NCBI Taxonomy" id="3818"/>
    <lineage>
        <taxon>Eukaryota</taxon>
        <taxon>Viridiplantae</taxon>
        <taxon>Streptophyta</taxon>
        <taxon>Embryophyta</taxon>
        <taxon>Tracheophyta</taxon>
        <taxon>Spermatophyta</taxon>
        <taxon>Magnoliopsida</taxon>
        <taxon>eudicotyledons</taxon>
        <taxon>Gunneridae</taxon>
        <taxon>Pentapetalae</taxon>
        <taxon>rosids</taxon>
        <taxon>fabids</taxon>
        <taxon>Fabales</taxon>
        <taxon>Fabaceae</taxon>
        <taxon>Papilionoideae</taxon>
        <taxon>50 kb inversion clade</taxon>
        <taxon>dalbergioids sensu lato</taxon>
        <taxon>Dalbergieae</taxon>
        <taxon>Pterocarpus clade</taxon>
        <taxon>Arachis</taxon>
    </lineage>
</organism>
<gene>
    <name evidence="2" type="ORF">Ahy_B08g090396</name>
</gene>
<feature type="region of interest" description="Disordered" evidence="1">
    <location>
        <begin position="89"/>
        <end position="113"/>
    </location>
</feature>
<evidence type="ECO:0000256" key="1">
    <source>
        <dbReference type="SAM" id="MobiDB-lite"/>
    </source>
</evidence>
<feature type="compositionally biased region" description="Basic and acidic residues" evidence="1">
    <location>
        <begin position="89"/>
        <end position="105"/>
    </location>
</feature>
<comment type="caution">
    <text evidence="2">The sequence shown here is derived from an EMBL/GenBank/DDBJ whole genome shotgun (WGS) entry which is preliminary data.</text>
</comment>
<reference evidence="2 3" key="1">
    <citation type="submission" date="2019-01" db="EMBL/GenBank/DDBJ databases">
        <title>Sequencing of cultivated peanut Arachis hypogaea provides insights into genome evolution and oil improvement.</title>
        <authorList>
            <person name="Chen X."/>
        </authorList>
    </citation>
    <scope>NUCLEOTIDE SEQUENCE [LARGE SCALE GENOMIC DNA]</scope>
    <source>
        <strain evidence="3">cv. Fuhuasheng</strain>
        <tissue evidence="2">Leaves</tissue>
    </source>
</reference>
<name>A0A444Y042_ARAHY</name>